<reference evidence="3 4" key="1">
    <citation type="submission" date="2018-11" db="EMBL/GenBank/DDBJ databases">
        <title>Sequencing the genomes of 1000 actinobacteria strains.</title>
        <authorList>
            <person name="Klenk H.-P."/>
        </authorList>
    </citation>
    <scope>NUCLEOTIDE SEQUENCE [LARGE SCALE GENOMIC DNA]</scope>
    <source>
        <strain evidence="3 4">DSM 44781</strain>
    </source>
</reference>
<comment type="caution">
    <text evidence="3">The sequence shown here is derived from an EMBL/GenBank/DDBJ whole genome shotgun (WGS) entry which is preliminary data.</text>
</comment>
<sequence>MAADSDSSARSARTTGLHAGVQAPKPDFKSAEGTVSGSRSAAPMTRDSQTQAKPMTAANATLGAQLHAVQSSAHGITLDITASSDTWPLSATINWGDGKSTPVSVASTAKVTQTHVYDRLGAYTISVTLTDGSGNTATGSLNLPTAGNAYTAYGPTRLLDTRDGTGAPRAKVPAYGTAKIKIAGNGSIPAGVTAVVLNVTVTNPTTEGHVTVYGDGDTMPTTSNLNYLPGQTVPNLVIAPVGADGYVDLYNGGWGSVDLIADVTGYFTQSQASGYTPVDPKRLLDTRSSGTVAAYGTVPVTIPTNAQVPDTKFTAVALNVTVTNPGSDGHLTVYPSGQSLPTASNVNFTAGQTVANSVIVPVGADGRIQVQNGAWKSADVIVDVVGYYTANSKSAYIPVDPDRLLDTRQSQPLYPYDASFGYDYALLDLGSWDRNITGWALNATVTNTRGDGHLSVSQDTNTLDDYKNGTYTRQAVPNSSALNWTAGQTVPNLVQASVGSTGVVDLWNIAYSQTDLVVDMFGFYSKN</sequence>
<dbReference type="EMBL" id="RKQG01000001">
    <property type="protein sequence ID" value="RPE33630.1"/>
    <property type="molecule type" value="Genomic_DNA"/>
</dbReference>
<dbReference type="PROSITE" id="PS50093">
    <property type="entry name" value="PKD"/>
    <property type="match status" value="1"/>
</dbReference>
<evidence type="ECO:0000256" key="1">
    <source>
        <dbReference type="SAM" id="MobiDB-lite"/>
    </source>
</evidence>
<keyword evidence="4" id="KW-1185">Reference proteome</keyword>
<feature type="domain" description="PKD" evidence="2">
    <location>
        <begin position="88"/>
        <end position="143"/>
    </location>
</feature>
<gene>
    <name evidence="3" type="ORF">EDD38_1923</name>
</gene>
<dbReference type="InterPro" id="IPR035986">
    <property type="entry name" value="PKD_dom_sf"/>
</dbReference>
<organism evidence="3 4">
    <name type="scientific">Kitasatospora cineracea</name>
    <dbReference type="NCBI Taxonomy" id="88074"/>
    <lineage>
        <taxon>Bacteria</taxon>
        <taxon>Bacillati</taxon>
        <taxon>Actinomycetota</taxon>
        <taxon>Actinomycetes</taxon>
        <taxon>Kitasatosporales</taxon>
        <taxon>Streptomycetaceae</taxon>
        <taxon>Kitasatospora</taxon>
    </lineage>
</organism>
<dbReference type="GO" id="GO:0005975">
    <property type="term" value="P:carbohydrate metabolic process"/>
    <property type="evidence" value="ECO:0007669"/>
    <property type="project" value="UniProtKB-ARBA"/>
</dbReference>
<evidence type="ECO:0000313" key="3">
    <source>
        <dbReference type="EMBL" id="RPE33630.1"/>
    </source>
</evidence>
<dbReference type="CDD" id="cd00146">
    <property type="entry name" value="PKD"/>
    <property type="match status" value="1"/>
</dbReference>
<name>A0A3N4S475_9ACTN</name>
<dbReference type="InterPro" id="IPR000601">
    <property type="entry name" value="PKD_dom"/>
</dbReference>
<feature type="compositionally biased region" description="Low complexity" evidence="1">
    <location>
        <begin position="1"/>
        <end position="13"/>
    </location>
</feature>
<protein>
    <recommendedName>
        <fullName evidence="2">PKD domain-containing protein</fullName>
    </recommendedName>
</protein>
<dbReference type="Gene3D" id="2.60.40.10">
    <property type="entry name" value="Immunoglobulins"/>
    <property type="match status" value="1"/>
</dbReference>
<feature type="region of interest" description="Disordered" evidence="1">
    <location>
        <begin position="1"/>
        <end position="53"/>
    </location>
</feature>
<evidence type="ECO:0000259" key="2">
    <source>
        <dbReference type="PROSITE" id="PS50093"/>
    </source>
</evidence>
<proteinExistence type="predicted"/>
<dbReference type="Proteomes" id="UP000266906">
    <property type="component" value="Unassembled WGS sequence"/>
</dbReference>
<evidence type="ECO:0000313" key="4">
    <source>
        <dbReference type="Proteomes" id="UP000266906"/>
    </source>
</evidence>
<dbReference type="AlphaFoldDB" id="A0A3N4S475"/>
<accession>A0A3N4S475</accession>
<dbReference type="InterPro" id="IPR013783">
    <property type="entry name" value="Ig-like_fold"/>
</dbReference>
<dbReference type="SUPFAM" id="SSF49299">
    <property type="entry name" value="PKD domain"/>
    <property type="match status" value="1"/>
</dbReference>